<evidence type="ECO:0000256" key="1">
    <source>
        <dbReference type="SAM" id="Phobius"/>
    </source>
</evidence>
<name>A0A0K2TZP7_LEPSM</name>
<organism evidence="2">
    <name type="scientific">Lepeophtheirus salmonis</name>
    <name type="common">Salmon louse</name>
    <name type="synonym">Caligus salmonis</name>
    <dbReference type="NCBI Taxonomy" id="72036"/>
    <lineage>
        <taxon>Eukaryota</taxon>
        <taxon>Metazoa</taxon>
        <taxon>Ecdysozoa</taxon>
        <taxon>Arthropoda</taxon>
        <taxon>Crustacea</taxon>
        <taxon>Multicrustacea</taxon>
        <taxon>Hexanauplia</taxon>
        <taxon>Copepoda</taxon>
        <taxon>Siphonostomatoida</taxon>
        <taxon>Caligidae</taxon>
        <taxon>Lepeophtheirus</taxon>
    </lineage>
</organism>
<dbReference type="AlphaFoldDB" id="A0A0K2TZP7"/>
<evidence type="ECO:0000313" key="2">
    <source>
        <dbReference type="EMBL" id="CDW31468.1"/>
    </source>
</evidence>
<keyword evidence="1" id="KW-1133">Transmembrane helix</keyword>
<protein>
    <submittedName>
        <fullName evidence="2">Uncharacterized protein</fullName>
    </submittedName>
</protein>
<sequence length="44" mass="4871">MCNTCMSIVINSISRIGGSFIFYARVGANIFALIFLLIFHVFGL</sequence>
<proteinExistence type="predicted"/>
<keyword evidence="1" id="KW-0812">Transmembrane</keyword>
<dbReference type="EMBL" id="HACA01014107">
    <property type="protein sequence ID" value="CDW31468.1"/>
    <property type="molecule type" value="Transcribed_RNA"/>
</dbReference>
<reference evidence="2" key="1">
    <citation type="submission" date="2014-05" db="EMBL/GenBank/DDBJ databases">
        <authorList>
            <person name="Chronopoulou M."/>
        </authorList>
    </citation>
    <scope>NUCLEOTIDE SEQUENCE</scope>
    <source>
        <tissue evidence="2">Whole organism</tissue>
    </source>
</reference>
<feature type="transmembrane region" description="Helical" evidence="1">
    <location>
        <begin position="20"/>
        <end position="42"/>
    </location>
</feature>
<keyword evidence="1" id="KW-0472">Membrane</keyword>
<accession>A0A0K2TZP7</accession>